<dbReference type="PANTHER" id="PTHR36699">
    <property type="entry name" value="LD-TRANSPEPTIDASE"/>
    <property type="match status" value="1"/>
</dbReference>
<dbReference type="Pfam" id="PF03734">
    <property type="entry name" value="YkuD"/>
    <property type="match status" value="1"/>
</dbReference>
<dbReference type="GO" id="GO:0008360">
    <property type="term" value="P:regulation of cell shape"/>
    <property type="evidence" value="ECO:0007669"/>
    <property type="project" value="UniProtKB-UniRule"/>
</dbReference>
<feature type="active site" description="Nucleophile" evidence="7">
    <location>
        <position position="157"/>
    </location>
</feature>
<gene>
    <name evidence="10" type="ORF">GGR25_002958</name>
</gene>
<keyword evidence="8" id="KW-0732">Signal</keyword>
<dbReference type="GO" id="GO:0009252">
    <property type="term" value="P:peptidoglycan biosynthetic process"/>
    <property type="evidence" value="ECO:0007669"/>
    <property type="project" value="UniProtKB-UniPathway"/>
</dbReference>
<name>A0A840ARM7_9HYPH</name>
<organism evidence="10 11">
    <name type="scientific">Kaistia hirudinis</name>
    <dbReference type="NCBI Taxonomy" id="1293440"/>
    <lineage>
        <taxon>Bacteria</taxon>
        <taxon>Pseudomonadati</taxon>
        <taxon>Pseudomonadota</taxon>
        <taxon>Alphaproteobacteria</taxon>
        <taxon>Hyphomicrobiales</taxon>
        <taxon>Kaistiaceae</taxon>
        <taxon>Kaistia</taxon>
    </lineage>
</organism>
<keyword evidence="4 7" id="KW-0133">Cell shape</keyword>
<evidence type="ECO:0000256" key="4">
    <source>
        <dbReference type="ARBA" id="ARBA00022960"/>
    </source>
</evidence>
<evidence type="ECO:0000313" key="10">
    <source>
        <dbReference type="EMBL" id="MBB3931908.1"/>
    </source>
</evidence>
<evidence type="ECO:0000256" key="7">
    <source>
        <dbReference type="PROSITE-ProRule" id="PRU01373"/>
    </source>
</evidence>
<keyword evidence="11" id="KW-1185">Reference proteome</keyword>
<feature type="active site" description="Proton donor/acceptor" evidence="7">
    <location>
        <position position="149"/>
    </location>
</feature>
<dbReference type="GO" id="GO:0004180">
    <property type="term" value="F:carboxypeptidase activity"/>
    <property type="evidence" value="ECO:0007669"/>
    <property type="project" value="UniProtKB-ARBA"/>
</dbReference>
<evidence type="ECO:0000256" key="2">
    <source>
        <dbReference type="ARBA" id="ARBA00005992"/>
    </source>
</evidence>
<sequence>MAASGLIARICRGLLLIAALGLLAACQESGIPKDQRPVPAKLAAKMQQLDMDPKAPIYIRSFKESSEFEVWKQKRDGQYALLSTYSICKWSGKLGPKIKEGDRQAPEGFYTITPGQMNPKSSYYLSFNIGFPNAYDRALGRTGTNLMVHGACSSAGCYSMTDEAAGEIYALARDSFLGGQRSFEVHLYPFRMTPENMAKHRNDPNFEFWVMLKQGSDHFEVMRKPPQVAVCGKRYVFDVSSGGIPLDASAPCPPLSMPEWLDAAVKQKQMKDDAAFQIASVKYQADEQKAAADAQKKATADQVAAAKAAGAPVAAAPADGSVAAAAPGAAAVATVDEASAAALSVPVEGVPAPGVPLPTPSPLRAIVAPAEPPPAKPGFWNNMKKKLSLQG</sequence>
<dbReference type="EMBL" id="JACIDS010000003">
    <property type="protein sequence ID" value="MBB3931908.1"/>
    <property type="molecule type" value="Genomic_DNA"/>
</dbReference>
<evidence type="ECO:0000256" key="6">
    <source>
        <dbReference type="ARBA" id="ARBA00023316"/>
    </source>
</evidence>
<dbReference type="UniPathway" id="UPA00219"/>
<evidence type="ECO:0000313" key="11">
    <source>
        <dbReference type="Proteomes" id="UP000553963"/>
    </source>
</evidence>
<protein>
    <submittedName>
        <fullName evidence="10">Murein L,D-transpeptidase YafK</fullName>
    </submittedName>
</protein>
<proteinExistence type="inferred from homology"/>
<feature type="domain" description="L,D-TPase catalytic" evidence="9">
    <location>
        <begin position="57"/>
        <end position="188"/>
    </location>
</feature>
<feature type="signal peptide" evidence="8">
    <location>
        <begin position="1"/>
        <end position="24"/>
    </location>
</feature>
<dbReference type="InterPro" id="IPR038063">
    <property type="entry name" value="Transpep_catalytic_dom"/>
</dbReference>
<dbReference type="AlphaFoldDB" id="A0A840ARM7"/>
<dbReference type="CDD" id="cd16913">
    <property type="entry name" value="YkuD_like"/>
    <property type="match status" value="1"/>
</dbReference>
<keyword evidence="3" id="KW-0808">Transferase</keyword>
<evidence type="ECO:0000256" key="5">
    <source>
        <dbReference type="ARBA" id="ARBA00022984"/>
    </source>
</evidence>
<keyword evidence="5 7" id="KW-0573">Peptidoglycan synthesis</keyword>
<accession>A0A840ARM7</accession>
<dbReference type="GO" id="GO:0071555">
    <property type="term" value="P:cell wall organization"/>
    <property type="evidence" value="ECO:0007669"/>
    <property type="project" value="UniProtKB-UniRule"/>
</dbReference>
<comment type="similarity">
    <text evidence="2">Belongs to the YkuD family.</text>
</comment>
<dbReference type="SUPFAM" id="SSF141523">
    <property type="entry name" value="L,D-transpeptidase catalytic domain-like"/>
    <property type="match status" value="1"/>
</dbReference>
<comment type="caution">
    <text evidence="10">The sequence shown here is derived from an EMBL/GenBank/DDBJ whole genome shotgun (WGS) entry which is preliminary data.</text>
</comment>
<keyword evidence="6 7" id="KW-0961">Cell wall biogenesis/degradation</keyword>
<dbReference type="Proteomes" id="UP000553963">
    <property type="component" value="Unassembled WGS sequence"/>
</dbReference>
<evidence type="ECO:0000256" key="1">
    <source>
        <dbReference type="ARBA" id="ARBA00004752"/>
    </source>
</evidence>
<dbReference type="RefSeq" id="WP_183399512.1">
    <property type="nucleotide sequence ID" value="NZ_JACIDS010000003.1"/>
</dbReference>
<comment type="pathway">
    <text evidence="1 7">Cell wall biogenesis; peptidoglycan biosynthesis.</text>
</comment>
<reference evidence="10 11" key="1">
    <citation type="submission" date="2020-08" db="EMBL/GenBank/DDBJ databases">
        <title>Genomic Encyclopedia of Type Strains, Phase IV (KMG-IV): sequencing the most valuable type-strain genomes for metagenomic binning, comparative biology and taxonomic classification.</title>
        <authorList>
            <person name="Goeker M."/>
        </authorList>
    </citation>
    <scope>NUCLEOTIDE SEQUENCE [LARGE SCALE GENOMIC DNA]</scope>
    <source>
        <strain evidence="10 11">DSM 25966</strain>
    </source>
</reference>
<evidence type="ECO:0000256" key="8">
    <source>
        <dbReference type="SAM" id="SignalP"/>
    </source>
</evidence>
<evidence type="ECO:0000256" key="3">
    <source>
        <dbReference type="ARBA" id="ARBA00022679"/>
    </source>
</evidence>
<evidence type="ECO:0000259" key="9">
    <source>
        <dbReference type="PROSITE" id="PS52029"/>
    </source>
</evidence>
<dbReference type="PANTHER" id="PTHR36699:SF1">
    <property type="entry name" value="L,D-TRANSPEPTIDASE YAFK-RELATED"/>
    <property type="match status" value="1"/>
</dbReference>
<dbReference type="GO" id="GO:0016740">
    <property type="term" value="F:transferase activity"/>
    <property type="evidence" value="ECO:0007669"/>
    <property type="project" value="UniProtKB-KW"/>
</dbReference>
<feature type="chain" id="PRO_5033049226" evidence="8">
    <location>
        <begin position="25"/>
        <end position="391"/>
    </location>
</feature>
<dbReference type="InterPro" id="IPR005490">
    <property type="entry name" value="LD_TPept_cat_dom"/>
</dbReference>
<dbReference type="PROSITE" id="PS52029">
    <property type="entry name" value="LD_TPASE"/>
    <property type="match status" value="1"/>
</dbReference>